<protein>
    <recommendedName>
        <fullName evidence="1">RNA-dependent RNA polymerase</fullName>
        <ecNumber evidence="1">2.7.7.48</ecNumber>
    </recommendedName>
</protein>
<name>A0A9P1ME65_9PEZI</name>
<dbReference type="GO" id="GO:0030422">
    <property type="term" value="P:siRNA processing"/>
    <property type="evidence" value="ECO:0007669"/>
    <property type="project" value="TreeGrafter"/>
</dbReference>
<evidence type="ECO:0000259" key="3">
    <source>
        <dbReference type="Pfam" id="PF05183"/>
    </source>
</evidence>
<accession>A0A9P1ME65</accession>
<dbReference type="GO" id="GO:0003723">
    <property type="term" value="F:RNA binding"/>
    <property type="evidence" value="ECO:0007669"/>
    <property type="project" value="UniProtKB-KW"/>
</dbReference>
<dbReference type="InterPro" id="IPR057596">
    <property type="entry name" value="RDRP_core"/>
</dbReference>
<comment type="caution">
    <text evidence="4">The sequence shown here is derived from an EMBL/GenBank/DDBJ whole genome shotgun (WGS) entry which is preliminary data.</text>
</comment>
<keyword evidence="1" id="KW-0694">RNA-binding</keyword>
<feature type="region of interest" description="Disordered" evidence="2">
    <location>
        <begin position="249"/>
        <end position="272"/>
    </location>
</feature>
<evidence type="ECO:0000313" key="5">
    <source>
        <dbReference type="Proteomes" id="UP000838763"/>
    </source>
</evidence>
<dbReference type="PANTHER" id="PTHR23079">
    <property type="entry name" value="RNA-DEPENDENT RNA POLYMERASE"/>
    <property type="match status" value="1"/>
</dbReference>
<feature type="region of interest" description="Disordered" evidence="2">
    <location>
        <begin position="145"/>
        <end position="170"/>
    </location>
</feature>
<dbReference type="EMBL" id="CALLCH030000017">
    <property type="protein sequence ID" value="CAI4218037.1"/>
    <property type="molecule type" value="Genomic_DNA"/>
</dbReference>
<dbReference type="GO" id="GO:0003968">
    <property type="term" value="F:RNA-directed RNA polymerase activity"/>
    <property type="evidence" value="ECO:0007669"/>
    <property type="project" value="UniProtKB-KW"/>
</dbReference>
<gene>
    <name evidence="4" type="ORF">PPNO1_LOCUS7633</name>
</gene>
<dbReference type="GO" id="GO:0031380">
    <property type="term" value="C:nuclear RNA-directed RNA polymerase complex"/>
    <property type="evidence" value="ECO:0007669"/>
    <property type="project" value="TreeGrafter"/>
</dbReference>
<proteinExistence type="inferred from homology"/>
<dbReference type="Gene3D" id="1.10.8.790">
    <property type="entry name" value="RNA-dependent RNA polymerase, slab domain, helical subdomain-like"/>
    <property type="match status" value="1"/>
</dbReference>
<organism evidence="4 5">
    <name type="scientific">Parascedosporium putredinis</name>
    <dbReference type="NCBI Taxonomy" id="1442378"/>
    <lineage>
        <taxon>Eukaryota</taxon>
        <taxon>Fungi</taxon>
        <taxon>Dikarya</taxon>
        <taxon>Ascomycota</taxon>
        <taxon>Pezizomycotina</taxon>
        <taxon>Sordariomycetes</taxon>
        <taxon>Hypocreomycetidae</taxon>
        <taxon>Microascales</taxon>
        <taxon>Microascaceae</taxon>
        <taxon>Parascedosporium</taxon>
    </lineage>
</organism>
<keyword evidence="1" id="KW-0548">Nucleotidyltransferase</keyword>
<comment type="similarity">
    <text evidence="1">Belongs to the RdRP family.</text>
</comment>
<evidence type="ECO:0000256" key="2">
    <source>
        <dbReference type="SAM" id="MobiDB-lite"/>
    </source>
</evidence>
<keyword evidence="1" id="KW-0808">Transferase</keyword>
<feature type="region of interest" description="Disordered" evidence="2">
    <location>
        <begin position="290"/>
        <end position="317"/>
    </location>
</feature>
<dbReference type="PANTHER" id="PTHR23079:SF14">
    <property type="entry name" value="RNA-DEPENDENT RNA POLYMERASE"/>
    <property type="match status" value="1"/>
</dbReference>
<dbReference type="Proteomes" id="UP000838763">
    <property type="component" value="Unassembled WGS sequence"/>
</dbReference>
<feature type="domain" description="RDRP core" evidence="3">
    <location>
        <begin position="598"/>
        <end position="1048"/>
    </location>
</feature>
<dbReference type="AlphaFoldDB" id="A0A9P1ME65"/>
<reference evidence="4" key="1">
    <citation type="submission" date="2022-11" db="EMBL/GenBank/DDBJ databases">
        <authorList>
            <person name="Scott C."/>
            <person name="Bruce N."/>
        </authorList>
    </citation>
    <scope>NUCLEOTIDE SEQUENCE</scope>
</reference>
<dbReference type="EC" id="2.7.7.48" evidence="1"/>
<keyword evidence="1" id="KW-0696">RNA-directed RNA polymerase</keyword>
<feature type="compositionally biased region" description="Basic and acidic residues" evidence="2">
    <location>
        <begin position="158"/>
        <end position="170"/>
    </location>
</feature>
<sequence length="1239" mass="137313">MPHRISLENLARPDILVDGGVEPQVSGFRPAPVARKQQAALRLRSEGEKRAAKIYSLIRYLGYQTSDPLSAIETQFRGAAKVICSQWVSKPRAVPGLLPSSNAIPRATTPDQRKELELCLLDLLQQAREPTARRLFTSTPKDVTIAGTAQPAPASRPGDSRQFRKRHSDEAEIVRARDGPSVSKRAKSALDQVPVRGKIGQVAINRSFQLSRGEDSRSFLSESTFGPADTTSAETSYTSIFSTTNRIADDTIPSDSQLTQPFDDEDRLRPGPKTGIISATTAFYLPEDLRPYPSLADDPADGDAHHPSPNPSYHPRVQLPMTRTMPMEQSNRTTATTTTTTTTVMQGVGLERGSGRTLGIYDNSRLSNAGAEYGASEISACILPLSSQPSLSVALSSQGVAFREPPRPAQGTPIPAASFTSSFDVDFEPGERVLGPHFALDKRLEDSWPKLPKDLGDAPLAIMWEVTRAALHCGVDLGDLGLKYNITWKSQAVFRDALLSDPCFRDKKLPTMCSPSVWEASLSTFQQGGRTISLVMEATYNPTTTGPFFLLALEPLALSLGHRLDRRFGSDRFLEVIFPSHTSEKAPAMLKEPGAVDCLTPSTATVVLRQDQIIHHPDDVRSATGQVMNDGIGRMSRAMALKVAQLHDLDVMPAAFQGRIGSAKGLWIVDGDSYYDGDDEVWIETYPSQRKWACDFEDQDHRTFEVKDFSRELKPASLNKQFITVLEDRAIDAATNPLAFQRWVDVNPFDRTERISHGVVPFLAGLPNSDEEALKFLLDGGFHPRELKYIRDLVYSVAKKKHEALQSKLKVQVPRSTYAYMVVDFSGRLKENEVHMWLSSSFHTECGESETILHNVPVLVARAPAHFPSDIQKVKAVFHPELRHLKNVVVFSSQGNSPLADMLSGGDYDGDKAWVCWDPTIVNNFRNAPVPEKPDLRELGYLRVDSQTFEGTIAKYPRRLDMACTNYKERICYRNNSIRDEAAVVLSSLVSDLVDRAKQGITFTEADWTRLKKDLIPGSIRSPEAPAYIDRDSGGPGNHILDWLKFQVIKPTVESELKAFEVSLGQPEHYDVDLVYYFRELENLANGTPGGALPAIIDPATASRTYSALRNKLCKDLYAVSDMWKDTIATGTAIGYADRVRLVHQTYLDIRPNPASLRQPVKASFFFKLYHKNPKLVFTLAGAHLQAIKAESMYAAHRPDKRIITALGRNEGDTGDTESLADVLNDYYFDGEGNEIEHV</sequence>
<dbReference type="InterPro" id="IPR007855">
    <property type="entry name" value="RDRP"/>
</dbReference>
<dbReference type="Pfam" id="PF05183">
    <property type="entry name" value="RdRP"/>
    <property type="match status" value="1"/>
</dbReference>
<comment type="catalytic activity">
    <reaction evidence="1">
        <text>RNA(n) + a ribonucleoside 5'-triphosphate = RNA(n+1) + diphosphate</text>
        <dbReference type="Rhea" id="RHEA:21248"/>
        <dbReference type="Rhea" id="RHEA-COMP:14527"/>
        <dbReference type="Rhea" id="RHEA-COMP:17342"/>
        <dbReference type="ChEBI" id="CHEBI:33019"/>
        <dbReference type="ChEBI" id="CHEBI:61557"/>
        <dbReference type="ChEBI" id="CHEBI:140395"/>
        <dbReference type="EC" id="2.7.7.48"/>
    </reaction>
</comment>
<keyword evidence="5" id="KW-1185">Reference proteome</keyword>
<evidence type="ECO:0000313" key="4">
    <source>
        <dbReference type="EMBL" id="CAI4218037.1"/>
    </source>
</evidence>
<evidence type="ECO:0000256" key="1">
    <source>
        <dbReference type="RuleBase" id="RU363098"/>
    </source>
</evidence>
<dbReference type="OrthoDB" id="10055769at2759"/>